<organism evidence="1 2">
    <name type="scientific">Reticulibacter mediterranei</name>
    <dbReference type="NCBI Taxonomy" id="2778369"/>
    <lineage>
        <taxon>Bacteria</taxon>
        <taxon>Bacillati</taxon>
        <taxon>Chloroflexota</taxon>
        <taxon>Ktedonobacteria</taxon>
        <taxon>Ktedonobacterales</taxon>
        <taxon>Reticulibacteraceae</taxon>
        <taxon>Reticulibacter</taxon>
    </lineage>
</organism>
<gene>
    <name evidence="1" type="ORF">KSF_066850</name>
</gene>
<dbReference type="GO" id="GO:0006355">
    <property type="term" value="P:regulation of DNA-templated transcription"/>
    <property type="evidence" value="ECO:0007669"/>
    <property type="project" value="InterPro"/>
</dbReference>
<sequence length="145" mass="16312">MTQALMKLQSTDPSFSSSFTQIFYGRYEILALESIHLAFVYDHTTTMIYYLALTPSEYTILLRLVQEPAGEIVPFEALLPASSRKKVSLVAPYPGLQRHMNRLRKKLPPVWRLVCKPGAGYRLQMVAPLKEPQKTIASPSSLQAG</sequence>
<dbReference type="GO" id="GO:0003677">
    <property type="term" value="F:DNA binding"/>
    <property type="evidence" value="ECO:0007669"/>
    <property type="project" value="InterPro"/>
</dbReference>
<proteinExistence type="predicted"/>
<dbReference type="Proteomes" id="UP000597444">
    <property type="component" value="Unassembled WGS sequence"/>
</dbReference>
<name>A0A8J3N339_9CHLR</name>
<reference evidence="1" key="1">
    <citation type="submission" date="2020-10" db="EMBL/GenBank/DDBJ databases">
        <title>Taxonomic study of unclassified bacteria belonging to the class Ktedonobacteria.</title>
        <authorList>
            <person name="Yabe S."/>
            <person name="Wang C.M."/>
            <person name="Zheng Y."/>
            <person name="Sakai Y."/>
            <person name="Cavaletti L."/>
            <person name="Monciardini P."/>
            <person name="Donadio S."/>
        </authorList>
    </citation>
    <scope>NUCLEOTIDE SEQUENCE</scope>
    <source>
        <strain evidence="1">ID150040</strain>
    </source>
</reference>
<protein>
    <submittedName>
        <fullName evidence="1">Uncharacterized protein</fullName>
    </submittedName>
</protein>
<dbReference type="Gene3D" id="1.10.10.10">
    <property type="entry name" value="Winged helix-like DNA-binding domain superfamily/Winged helix DNA-binding domain"/>
    <property type="match status" value="1"/>
</dbReference>
<accession>A0A8J3N339</accession>
<dbReference type="AlphaFoldDB" id="A0A8J3N339"/>
<dbReference type="SUPFAM" id="SSF46894">
    <property type="entry name" value="C-terminal effector domain of the bipartite response regulators"/>
    <property type="match status" value="1"/>
</dbReference>
<dbReference type="EMBL" id="BNJK01000001">
    <property type="protein sequence ID" value="GHO96637.1"/>
    <property type="molecule type" value="Genomic_DNA"/>
</dbReference>
<dbReference type="InterPro" id="IPR016032">
    <property type="entry name" value="Sig_transdc_resp-reg_C-effctor"/>
</dbReference>
<dbReference type="InterPro" id="IPR036388">
    <property type="entry name" value="WH-like_DNA-bd_sf"/>
</dbReference>
<evidence type="ECO:0000313" key="2">
    <source>
        <dbReference type="Proteomes" id="UP000597444"/>
    </source>
</evidence>
<evidence type="ECO:0000313" key="1">
    <source>
        <dbReference type="EMBL" id="GHO96637.1"/>
    </source>
</evidence>
<comment type="caution">
    <text evidence="1">The sequence shown here is derived from an EMBL/GenBank/DDBJ whole genome shotgun (WGS) entry which is preliminary data.</text>
</comment>
<keyword evidence="2" id="KW-1185">Reference proteome</keyword>